<dbReference type="OMA" id="ELCCAKC"/>
<comment type="similarity">
    <text evidence="1">Belongs to the GASA family.</text>
</comment>
<name>A0A2R6Q5W3_ACTCC</name>
<comment type="caution">
    <text evidence="2">The sequence shown here is derived from an EMBL/GenBank/DDBJ whole genome shotgun (WGS) entry which is preliminary data.</text>
</comment>
<dbReference type="STRING" id="1590841.A0A2R6Q5W3"/>
<accession>A0A2R6Q5W3</accession>
<dbReference type="Proteomes" id="UP000241394">
    <property type="component" value="Chromosome LG19"/>
</dbReference>
<dbReference type="OrthoDB" id="847210at2759"/>
<sequence length="65" mass="7108">MAKSLYCPQKCKARCGRAGVKNRCIKYCGICCAECKCVPSGAYGNKHQCPCYRNKVSSKGKPKCP</sequence>
<organism evidence="2 3">
    <name type="scientific">Actinidia chinensis var. chinensis</name>
    <name type="common">Chinese soft-hair kiwi</name>
    <dbReference type="NCBI Taxonomy" id="1590841"/>
    <lineage>
        <taxon>Eukaryota</taxon>
        <taxon>Viridiplantae</taxon>
        <taxon>Streptophyta</taxon>
        <taxon>Embryophyta</taxon>
        <taxon>Tracheophyta</taxon>
        <taxon>Spermatophyta</taxon>
        <taxon>Magnoliopsida</taxon>
        <taxon>eudicotyledons</taxon>
        <taxon>Gunneridae</taxon>
        <taxon>Pentapetalae</taxon>
        <taxon>asterids</taxon>
        <taxon>Ericales</taxon>
        <taxon>Actinidiaceae</taxon>
        <taxon>Actinidia</taxon>
    </lineage>
</organism>
<dbReference type="PANTHER" id="PTHR23201">
    <property type="entry name" value="EXTENSIN, PROLINE-RICH PROTEIN"/>
    <property type="match status" value="1"/>
</dbReference>
<reference evidence="3" key="2">
    <citation type="journal article" date="2018" name="BMC Genomics">
        <title>A manually annotated Actinidia chinensis var. chinensis (kiwifruit) genome highlights the challenges associated with draft genomes and gene prediction in plants.</title>
        <authorList>
            <person name="Pilkington S.M."/>
            <person name="Crowhurst R."/>
            <person name="Hilario E."/>
            <person name="Nardozza S."/>
            <person name="Fraser L."/>
            <person name="Peng Y."/>
            <person name="Gunaseelan K."/>
            <person name="Simpson R."/>
            <person name="Tahir J."/>
            <person name="Deroles S.C."/>
            <person name="Templeton K."/>
            <person name="Luo Z."/>
            <person name="Davy M."/>
            <person name="Cheng C."/>
            <person name="McNeilage M."/>
            <person name="Scaglione D."/>
            <person name="Liu Y."/>
            <person name="Zhang Q."/>
            <person name="Datson P."/>
            <person name="De Silva N."/>
            <person name="Gardiner S.E."/>
            <person name="Bassett H."/>
            <person name="Chagne D."/>
            <person name="McCallum J."/>
            <person name="Dzierzon H."/>
            <person name="Deng C."/>
            <person name="Wang Y.Y."/>
            <person name="Barron L."/>
            <person name="Manako K."/>
            <person name="Bowen J."/>
            <person name="Foster T.M."/>
            <person name="Erridge Z.A."/>
            <person name="Tiffin H."/>
            <person name="Waite C.N."/>
            <person name="Davies K.M."/>
            <person name="Grierson E.P."/>
            <person name="Laing W.A."/>
            <person name="Kirk R."/>
            <person name="Chen X."/>
            <person name="Wood M."/>
            <person name="Montefiori M."/>
            <person name="Brummell D.A."/>
            <person name="Schwinn K.E."/>
            <person name="Catanach A."/>
            <person name="Fullerton C."/>
            <person name="Li D."/>
            <person name="Meiyalaghan S."/>
            <person name="Nieuwenhuizen N."/>
            <person name="Read N."/>
            <person name="Prakash R."/>
            <person name="Hunter D."/>
            <person name="Zhang H."/>
            <person name="McKenzie M."/>
            <person name="Knabel M."/>
            <person name="Harris A."/>
            <person name="Allan A.C."/>
            <person name="Gleave A."/>
            <person name="Chen A."/>
            <person name="Janssen B.J."/>
            <person name="Plunkett B."/>
            <person name="Ampomah-Dwamena C."/>
            <person name="Voogd C."/>
            <person name="Leif D."/>
            <person name="Lafferty D."/>
            <person name="Souleyre E.J.F."/>
            <person name="Varkonyi-Gasic E."/>
            <person name="Gambi F."/>
            <person name="Hanley J."/>
            <person name="Yao J.L."/>
            <person name="Cheung J."/>
            <person name="David K.M."/>
            <person name="Warren B."/>
            <person name="Marsh K."/>
            <person name="Snowden K.C."/>
            <person name="Lin-Wang K."/>
            <person name="Brian L."/>
            <person name="Martinez-Sanchez M."/>
            <person name="Wang M."/>
            <person name="Ileperuma N."/>
            <person name="Macnee N."/>
            <person name="Campin R."/>
            <person name="McAtee P."/>
            <person name="Drummond R.S.M."/>
            <person name="Espley R.V."/>
            <person name="Ireland H.S."/>
            <person name="Wu R."/>
            <person name="Atkinson R.G."/>
            <person name="Karunairetnam S."/>
            <person name="Bulley S."/>
            <person name="Chunkath S."/>
            <person name="Hanley Z."/>
            <person name="Storey R."/>
            <person name="Thrimawithana A.H."/>
            <person name="Thomson S."/>
            <person name="David C."/>
            <person name="Testolin R."/>
            <person name="Huang H."/>
            <person name="Hellens R.P."/>
            <person name="Schaffer R.J."/>
        </authorList>
    </citation>
    <scope>NUCLEOTIDE SEQUENCE [LARGE SCALE GENOMIC DNA]</scope>
    <source>
        <strain evidence="3">cv. Red5</strain>
    </source>
</reference>
<dbReference type="AlphaFoldDB" id="A0A2R6Q5W3"/>
<evidence type="ECO:0000313" key="3">
    <source>
        <dbReference type="Proteomes" id="UP000241394"/>
    </source>
</evidence>
<dbReference type="EMBL" id="NKQK01000019">
    <property type="protein sequence ID" value="PSS02666.1"/>
    <property type="molecule type" value="Genomic_DNA"/>
</dbReference>
<dbReference type="PANTHER" id="PTHR23201:SF118">
    <property type="entry name" value="GIBBERELLIN STIMULATED TRANSCRIPT RELATED PROTEIN 1"/>
    <property type="match status" value="1"/>
</dbReference>
<evidence type="ECO:0000313" key="2">
    <source>
        <dbReference type="EMBL" id="PSS02666.1"/>
    </source>
</evidence>
<reference evidence="2 3" key="1">
    <citation type="submission" date="2017-07" db="EMBL/GenBank/DDBJ databases">
        <title>An improved, manually edited Actinidia chinensis var. chinensis (kiwifruit) genome highlights the challenges associated with draft genomes and gene prediction in plants.</title>
        <authorList>
            <person name="Pilkington S."/>
            <person name="Crowhurst R."/>
            <person name="Hilario E."/>
            <person name="Nardozza S."/>
            <person name="Fraser L."/>
            <person name="Peng Y."/>
            <person name="Gunaseelan K."/>
            <person name="Simpson R."/>
            <person name="Tahir J."/>
            <person name="Deroles S."/>
            <person name="Templeton K."/>
            <person name="Luo Z."/>
            <person name="Davy M."/>
            <person name="Cheng C."/>
            <person name="Mcneilage M."/>
            <person name="Scaglione D."/>
            <person name="Liu Y."/>
            <person name="Zhang Q."/>
            <person name="Datson P."/>
            <person name="De Silva N."/>
            <person name="Gardiner S."/>
            <person name="Bassett H."/>
            <person name="Chagne D."/>
            <person name="Mccallum J."/>
            <person name="Dzierzon H."/>
            <person name="Deng C."/>
            <person name="Wang Y.-Y."/>
            <person name="Barron N."/>
            <person name="Manako K."/>
            <person name="Bowen J."/>
            <person name="Foster T."/>
            <person name="Erridge Z."/>
            <person name="Tiffin H."/>
            <person name="Waite C."/>
            <person name="Davies K."/>
            <person name="Grierson E."/>
            <person name="Laing W."/>
            <person name="Kirk R."/>
            <person name="Chen X."/>
            <person name="Wood M."/>
            <person name="Montefiori M."/>
            <person name="Brummell D."/>
            <person name="Schwinn K."/>
            <person name="Catanach A."/>
            <person name="Fullerton C."/>
            <person name="Li D."/>
            <person name="Meiyalaghan S."/>
            <person name="Nieuwenhuizen N."/>
            <person name="Read N."/>
            <person name="Prakash R."/>
            <person name="Hunter D."/>
            <person name="Zhang H."/>
            <person name="Mckenzie M."/>
            <person name="Knabel M."/>
            <person name="Harris A."/>
            <person name="Allan A."/>
            <person name="Chen A."/>
            <person name="Janssen B."/>
            <person name="Plunkett B."/>
            <person name="Dwamena C."/>
            <person name="Voogd C."/>
            <person name="Leif D."/>
            <person name="Lafferty D."/>
            <person name="Souleyre E."/>
            <person name="Varkonyi-Gasic E."/>
            <person name="Gambi F."/>
            <person name="Hanley J."/>
            <person name="Yao J.-L."/>
            <person name="Cheung J."/>
            <person name="David K."/>
            <person name="Warren B."/>
            <person name="Marsh K."/>
            <person name="Snowden K."/>
            <person name="Lin-Wang K."/>
            <person name="Brian L."/>
            <person name="Martinez-Sanchez M."/>
            <person name="Wang M."/>
            <person name="Ileperuma N."/>
            <person name="Macnee N."/>
            <person name="Campin R."/>
            <person name="Mcatee P."/>
            <person name="Drummond R."/>
            <person name="Espley R."/>
            <person name="Ireland H."/>
            <person name="Wu R."/>
            <person name="Atkinson R."/>
            <person name="Karunairetnam S."/>
            <person name="Bulley S."/>
            <person name="Chunkath S."/>
            <person name="Hanley Z."/>
            <person name="Storey R."/>
            <person name="Thrimawithana A."/>
            <person name="Thomson S."/>
            <person name="David C."/>
            <person name="Testolin R."/>
        </authorList>
    </citation>
    <scope>NUCLEOTIDE SEQUENCE [LARGE SCALE GENOMIC DNA]</scope>
    <source>
        <strain evidence="3">cv. Red5</strain>
        <tissue evidence="2">Young leaf</tissue>
    </source>
</reference>
<dbReference type="InParanoid" id="A0A2R6Q5W3"/>
<protein>
    <submittedName>
        <fullName evidence="2">Snakin-1 like</fullName>
    </submittedName>
</protein>
<keyword evidence="3" id="KW-1185">Reference proteome</keyword>
<dbReference type="Gramene" id="PSS02666">
    <property type="protein sequence ID" value="PSS02666"/>
    <property type="gene ID" value="CEY00_Acc21076"/>
</dbReference>
<dbReference type="InterPro" id="IPR003854">
    <property type="entry name" value="GASA"/>
</dbReference>
<evidence type="ECO:0000256" key="1">
    <source>
        <dbReference type="ARBA" id="ARBA00010582"/>
    </source>
</evidence>
<gene>
    <name evidence="2" type="ORF">CEY00_Acc21076</name>
</gene>
<proteinExistence type="inferred from homology"/>
<dbReference type="Pfam" id="PF02704">
    <property type="entry name" value="GASA"/>
    <property type="match status" value="1"/>
</dbReference>